<evidence type="ECO:0000256" key="1">
    <source>
        <dbReference type="ARBA" id="ARBA00004651"/>
    </source>
</evidence>
<dbReference type="InterPro" id="IPR004801">
    <property type="entry name" value="LacE"/>
</dbReference>
<evidence type="ECO:0000256" key="5">
    <source>
        <dbReference type="ARBA" id="ARBA00022475"/>
    </source>
</evidence>
<evidence type="ECO:0000256" key="4">
    <source>
        <dbReference type="ARBA" id="ARBA00022448"/>
    </source>
</evidence>
<dbReference type="eggNOG" id="COG1440">
    <property type="taxonomic scope" value="Bacteria"/>
</dbReference>
<dbReference type="NCBIfam" id="TIGR00394">
    <property type="entry name" value="lac_pts_IIC"/>
    <property type="match status" value="1"/>
</dbReference>
<dbReference type="EMBL" id="AE001437">
    <property type="protein sequence ID" value="AAK80906.1"/>
    <property type="molecule type" value="Genomic_DNA"/>
</dbReference>
<dbReference type="CDD" id="cd05565">
    <property type="entry name" value="PTS_IIB_lactose"/>
    <property type="match status" value="1"/>
</dbReference>
<feature type="transmembrane region" description="Helical" evidence="17">
    <location>
        <begin position="281"/>
        <end position="303"/>
    </location>
</feature>
<dbReference type="PATRIC" id="fig|272562.8.peg.3148"/>
<feature type="transmembrane region" description="Helical" evidence="17">
    <location>
        <begin position="217"/>
        <end position="238"/>
    </location>
</feature>
<dbReference type="OrthoDB" id="1641940at2"/>
<feature type="domain" description="PTS EIIB type-3" evidence="18">
    <location>
        <begin position="457"/>
        <end position="560"/>
    </location>
</feature>
<evidence type="ECO:0000256" key="16">
    <source>
        <dbReference type="PROSITE-ProRule" id="PRU00423"/>
    </source>
</evidence>
<evidence type="ECO:0000256" key="6">
    <source>
        <dbReference type="ARBA" id="ARBA00022553"/>
    </source>
</evidence>
<evidence type="ECO:0000256" key="10">
    <source>
        <dbReference type="ARBA" id="ARBA00022692"/>
    </source>
</evidence>
<dbReference type="GO" id="GO:1901264">
    <property type="term" value="P:carbohydrate derivative transport"/>
    <property type="evidence" value="ECO:0007669"/>
    <property type="project" value="TreeGrafter"/>
</dbReference>
<comment type="subcellular location">
    <subcellularLocation>
        <location evidence="1">Cell membrane</location>
        <topology evidence="1">Multi-pass membrane protein</topology>
    </subcellularLocation>
</comment>
<evidence type="ECO:0000256" key="9">
    <source>
        <dbReference type="ARBA" id="ARBA00022683"/>
    </source>
</evidence>
<dbReference type="InterPro" id="IPR003352">
    <property type="entry name" value="PTS_EIIC"/>
</dbReference>
<dbReference type="InterPro" id="IPR004501">
    <property type="entry name" value="PTS_EIIC_3"/>
</dbReference>
<keyword evidence="8" id="KW-0808">Transferase</keyword>
<dbReference type="GO" id="GO:0009401">
    <property type="term" value="P:phosphoenolpyruvate-dependent sugar phosphotransferase system"/>
    <property type="evidence" value="ECO:0007669"/>
    <property type="project" value="UniProtKB-KW"/>
</dbReference>
<keyword evidence="21" id="KW-1185">Reference proteome</keyword>
<evidence type="ECO:0000259" key="18">
    <source>
        <dbReference type="PROSITE" id="PS51100"/>
    </source>
</evidence>
<feature type="modified residue" description="Phosphocysteine; by EIIA" evidence="16">
    <location>
        <position position="464"/>
    </location>
</feature>
<evidence type="ECO:0000259" key="19">
    <source>
        <dbReference type="PROSITE" id="PS51105"/>
    </source>
</evidence>
<dbReference type="PROSITE" id="PS51100">
    <property type="entry name" value="PTS_EIIB_TYPE_3"/>
    <property type="match status" value="1"/>
</dbReference>
<dbReference type="GO" id="GO:0005886">
    <property type="term" value="C:plasma membrane"/>
    <property type="evidence" value="ECO:0007669"/>
    <property type="project" value="UniProtKB-SubCell"/>
</dbReference>
<dbReference type="GO" id="GO:0022869">
    <property type="term" value="F:protein-N(PI)-phosphohistidine-lactose phosphotransferase system transporter activity"/>
    <property type="evidence" value="ECO:0007669"/>
    <property type="project" value="InterPro"/>
</dbReference>
<dbReference type="Pfam" id="PF02378">
    <property type="entry name" value="PTS_EIIC"/>
    <property type="match status" value="1"/>
</dbReference>
<keyword evidence="4" id="KW-0813">Transport</keyword>
<dbReference type="GeneID" id="44999452"/>
<keyword evidence="7" id="KW-0762">Sugar transport</keyword>
<dbReference type="AlphaFoldDB" id="Q97EZ1"/>
<evidence type="ECO:0000256" key="3">
    <source>
        <dbReference type="ARBA" id="ARBA00020834"/>
    </source>
</evidence>
<dbReference type="eggNOG" id="COG1455">
    <property type="taxonomic scope" value="Bacteria"/>
</dbReference>
<dbReference type="Gene3D" id="3.40.50.2300">
    <property type="match status" value="1"/>
</dbReference>
<feature type="transmembrane region" description="Helical" evidence="17">
    <location>
        <begin position="30"/>
        <end position="57"/>
    </location>
</feature>
<keyword evidence="12 17" id="KW-1133">Transmembrane helix</keyword>
<keyword evidence="6" id="KW-0597">Phosphoprotein</keyword>
<proteinExistence type="predicted"/>
<reference evidence="20 21" key="1">
    <citation type="journal article" date="2001" name="J. Bacteriol.">
        <title>Genome sequence and comparative analysis of the solvent-producing bacterium Clostridium acetobutylicum.</title>
        <authorList>
            <person name="Nolling J."/>
            <person name="Breton G."/>
            <person name="Omelchenko M.V."/>
            <person name="Makarova K.S."/>
            <person name="Zeng Q."/>
            <person name="Gibson R."/>
            <person name="Lee H.M."/>
            <person name="Dubois J."/>
            <person name="Qiu D."/>
            <person name="Hitti J."/>
            <person name="Wolf Y.I."/>
            <person name="Tatusov R.L."/>
            <person name="Sabathe F."/>
            <person name="Doucette-Stamm L."/>
            <person name="Soucaille P."/>
            <person name="Daly M.J."/>
            <person name="Bennett G.N."/>
            <person name="Koonin E.V."/>
            <person name="Smith D.R."/>
        </authorList>
    </citation>
    <scope>NUCLEOTIDE SEQUENCE [LARGE SCALE GENOMIC DNA]</scope>
    <source>
        <strain evidence="21">ATCC 824 / DSM 792 / JCM 1419 / LMG 5710 / VKM B-1787</strain>
    </source>
</reference>
<dbReference type="Pfam" id="PF02302">
    <property type="entry name" value="PTS_IIB"/>
    <property type="match status" value="1"/>
</dbReference>
<evidence type="ECO:0000256" key="8">
    <source>
        <dbReference type="ARBA" id="ARBA00022679"/>
    </source>
</evidence>
<evidence type="ECO:0000256" key="11">
    <source>
        <dbReference type="ARBA" id="ARBA00022777"/>
    </source>
</evidence>
<keyword evidence="13 17" id="KW-0472">Membrane</keyword>
<dbReference type="GO" id="GO:0016301">
    <property type="term" value="F:kinase activity"/>
    <property type="evidence" value="ECO:0007669"/>
    <property type="project" value="UniProtKB-KW"/>
</dbReference>
<sequence>MRKLIALIEKMKPFFEKVSNNPYLRAIRDGFLSCMPVILFSSIFLLIACVPNAWGFYWPNNVNDILMKAYNYSMGILALLMVATIAKSLTDSINGKLPKLRQINNVSVMIVSIICFILIGVQPIKGGFSSDFMGTKGLLSAFVVAFIVPNIYKLFVKNNVTIKLPEEVPHNVAQTFEDLIPLAASVLFFWLFDLVFRQVTGEVFSSWILDVLKPLFTAADGYVGLAVIYGAMAMFWFVGIHGPSIVEPAVTAIYIANVEANLKLHQAGHHATYVLTHGTSYFIATIGGTGATLMLTVMFAFIAKSKQLKAVGRTSIIPVCFAVNEPILFGAPIVLNPIFFVPFILTPILNVWIFKFFIDNLGMNGFIYIIPWTTPAPIGLILGTGFAKLAFILAPLLLVVDFVMYYPFFKVYDRELVLEEAERAKHEFDGELEEKATLKVEQKPTPKVKIESKTDKKQLVLVLCASGATSSMLANAITKGAKQEGVNVESIAMAYGQHKDVIADYDLIILAPQMASMYEELKADCASKGTKSATTTGKEYVKLTRDPVGALKFALDIINE</sequence>
<evidence type="ECO:0000256" key="13">
    <source>
        <dbReference type="ARBA" id="ARBA00023136"/>
    </source>
</evidence>
<dbReference type="PROSITE" id="PS51105">
    <property type="entry name" value="PTS_EIIC_TYPE_3"/>
    <property type="match status" value="1"/>
</dbReference>
<evidence type="ECO:0000313" key="20">
    <source>
        <dbReference type="EMBL" id="AAK80906.1"/>
    </source>
</evidence>
<evidence type="ECO:0000256" key="14">
    <source>
        <dbReference type="ARBA" id="ARBA00029639"/>
    </source>
</evidence>
<accession>Q97EZ1</accession>
<dbReference type="SUPFAM" id="SSF52794">
    <property type="entry name" value="PTS system IIB component-like"/>
    <property type="match status" value="1"/>
</dbReference>
<dbReference type="PANTHER" id="PTHR33989:SF8">
    <property type="entry name" value="PERMEASE IIC COMPONENT"/>
    <property type="match status" value="1"/>
</dbReference>
<evidence type="ECO:0000256" key="15">
    <source>
        <dbReference type="ARBA" id="ARBA00048444"/>
    </source>
</evidence>
<organism evidence="20 21">
    <name type="scientific">Clostridium acetobutylicum (strain ATCC 824 / DSM 792 / JCM 1419 / IAM 19013 / LMG 5710 / NBRC 13948 / NRRL B-527 / VKM B-1787 / 2291 / W)</name>
    <dbReference type="NCBI Taxonomy" id="272562"/>
    <lineage>
        <taxon>Bacteria</taxon>
        <taxon>Bacillati</taxon>
        <taxon>Bacillota</taxon>
        <taxon>Clostridia</taxon>
        <taxon>Eubacteriales</taxon>
        <taxon>Clostridiaceae</taxon>
        <taxon>Clostridium</taxon>
    </lineage>
</organism>
<dbReference type="InterPro" id="IPR051088">
    <property type="entry name" value="PTS_Sugar-EIIC/EIIB"/>
</dbReference>
<dbReference type="PANTHER" id="PTHR33989">
    <property type="match status" value="1"/>
</dbReference>
<feature type="transmembrane region" description="Helical" evidence="17">
    <location>
        <begin position="389"/>
        <end position="408"/>
    </location>
</feature>
<dbReference type="KEGG" id="cac:CA_C2964"/>
<evidence type="ECO:0000256" key="2">
    <source>
        <dbReference type="ARBA" id="ARBA00012802"/>
    </source>
</evidence>
<feature type="domain" description="PTS EIIC type-3" evidence="19">
    <location>
        <begin position="7"/>
        <end position="408"/>
    </location>
</feature>
<keyword evidence="5" id="KW-1003">Cell membrane</keyword>
<dbReference type="InterPro" id="IPR036095">
    <property type="entry name" value="PTS_EIIB-like_sf"/>
</dbReference>
<protein>
    <recommendedName>
        <fullName evidence="3">PTS system lactose-specific EIICB component</fullName>
        <ecNumber evidence="2">2.7.1.207</ecNumber>
    </recommendedName>
    <alternativeName>
        <fullName evidence="14">EIICB-Lac</fullName>
    </alternativeName>
</protein>
<feature type="transmembrane region" description="Helical" evidence="17">
    <location>
        <begin position="137"/>
        <end position="155"/>
    </location>
</feature>
<feature type="transmembrane region" description="Helical" evidence="17">
    <location>
        <begin position="315"/>
        <end position="333"/>
    </location>
</feature>
<dbReference type="InterPro" id="IPR013012">
    <property type="entry name" value="PTS_EIIB_3"/>
</dbReference>
<dbReference type="RefSeq" id="WP_010966247.1">
    <property type="nucleotide sequence ID" value="NC_003030.1"/>
</dbReference>
<feature type="transmembrane region" description="Helical" evidence="17">
    <location>
        <begin position="339"/>
        <end position="358"/>
    </location>
</feature>
<keyword evidence="9" id="KW-0598">Phosphotransferase system</keyword>
<evidence type="ECO:0000256" key="7">
    <source>
        <dbReference type="ARBA" id="ARBA00022597"/>
    </source>
</evidence>
<dbReference type="STRING" id="272562.CA_C2964"/>
<gene>
    <name evidence="20" type="primary">lacE</name>
    <name evidence="20" type="ordered locus">CA_C2964</name>
</gene>
<evidence type="ECO:0000256" key="17">
    <source>
        <dbReference type="SAM" id="Phobius"/>
    </source>
</evidence>
<dbReference type="PIR" id="G97264">
    <property type="entry name" value="G97264"/>
</dbReference>
<feature type="transmembrane region" description="Helical" evidence="17">
    <location>
        <begin position="69"/>
        <end position="86"/>
    </location>
</feature>
<dbReference type="InterPro" id="IPR041713">
    <property type="entry name" value="PTS_IIB"/>
</dbReference>
<dbReference type="HOGENOM" id="CLU_029688_0_0_9"/>
<evidence type="ECO:0000256" key="12">
    <source>
        <dbReference type="ARBA" id="ARBA00022989"/>
    </source>
</evidence>
<feature type="transmembrane region" description="Helical" evidence="17">
    <location>
        <begin position="106"/>
        <end position="125"/>
    </location>
</feature>
<keyword evidence="10 17" id="KW-0812">Transmembrane</keyword>
<comment type="catalytic activity">
    <reaction evidence="15">
        <text>lactose(out) + N(pros)-phospho-L-histidyl-[protein] = lactose 6-phosphate(in) + L-histidyl-[protein]</text>
        <dbReference type="Rhea" id="RHEA:42400"/>
        <dbReference type="Rhea" id="RHEA-COMP:9745"/>
        <dbReference type="Rhea" id="RHEA-COMP:9746"/>
        <dbReference type="ChEBI" id="CHEBI:17716"/>
        <dbReference type="ChEBI" id="CHEBI:29979"/>
        <dbReference type="ChEBI" id="CHEBI:64837"/>
        <dbReference type="ChEBI" id="CHEBI:79080"/>
        <dbReference type="EC" id="2.7.1.207"/>
    </reaction>
</comment>
<dbReference type="InterPro" id="IPR003501">
    <property type="entry name" value="PTS_EIIB_2/3"/>
</dbReference>
<name>Q97EZ1_CLOAB</name>
<dbReference type="EC" id="2.7.1.207" evidence="2"/>
<feature type="transmembrane region" description="Helical" evidence="17">
    <location>
        <begin position="365"/>
        <end position="383"/>
    </location>
</feature>
<dbReference type="NCBIfam" id="TIGR00410">
    <property type="entry name" value="lacE"/>
    <property type="match status" value="1"/>
</dbReference>
<keyword evidence="11" id="KW-0418">Kinase</keyword>
<evidence type="ECO:0000313" key="21">
    <source>
        <dbReference type="Proteomes" id="UP000000814"/>
    </source>
</evidence>
<dbReference type="Proteomes" id="UP000000814">
    <property type="component" value="Chromosome"/>
</dbReference>